<dbReference type="EMBL" id="JOJR01002644">
    <property type="protein sequence ID" value="RCN28400.1"/>
    <property type="molecule type" value="Genomic_DNA"/>
</dbReference>
<accession>A0A368FBW8</accession>
<protein>
    <submittedName>
        <fullName evidence="1">Uncharacterized protein</fullName>
    </submittedName>
</protein>
<proteinExistence type="predicted"/>
<comment type="caution">
    <text evidence="1">The sequence shown here is derived from an EMBL/GenBank/DDBJ whole genome shotgun (WGS) entry which is preliminary data.</text>
</comment>
<name>A0A368FBW8_ANCCA</name>
<evidence type="ECO:0000313" key="1">
    <source>
        <dbReference type="EMBL" id="RCN28400.1"/>
    </source>
</evidence>
<reference evidence="1 2" key="1">
    <citation type="submission" date="2014-10" db="EMBL/GenBank/DDBJ databases">
        <title>Draft genome of the hookworm Ancylostoma caninum.</title>
        <authorList>
            <person name="Mitreva M."/>
        </authorList>
    </citation>
    <scope>NUCLEOTIDE SEQUENCE [LARGE SCALE GENOMIC DNA]</scope>
    <source>
        <strain evidence="1 2">Baltimore</strain>
    </source>
</reference>
<keyword evidence="2" id="KW-1185">Reference proteome</keyword>
<organism evidence="1 2">
    <name type="scientific">Ancylostoma caninum</name>
    <name type="common">Dog hookworm</name>
    <dbReference type="NCBI Taxonomy" id="29170"/>
    <lineage>
        <taxon>Eukaryota</taxon>
        <taxon>Metazoa</taxon>
        <taxon>Ecdysozoa</taxon>
        <taxon>Nematoda</taxon>
        <taxon>Chromadorea</taxon>
        <taxon>Rhabditida</taxon>
        <taxon>Rhabditina</taxon>
        <taxon>Rhabditomorpha</taxon>
        <taxon>Strongyloidea</taxon>
        <taxon>Ancylostomatidae</taxon>
        <taxon>Ancylostomatinae</taxon>
        <taxon>Ancylostoma</taxon>
    </lineage>
</organism>
<dbReference type="Proteomes" id="UP000252519">
    <property type="component" value="Unassembled WGS sequence"/>
</dbReference>
<gene>
    <name evidence="1" type="ORF">ANCCAN_25856</name>
</gene>
<sequence>MLTKRVEALTAAIKTHGFTTKATTSLFGKDTGILSEEATGTIISGT</sequence>
<dbReference type="AlphaFoldDB" id="A0A368FBW8"/>
<evidence type="ECO:0000313" key="2">
    <source>
        <dbReference type="Proteomes" id="UP000252519"/>
    </source>
</evidence>